<organism evidence="1">
    <name type="scientific">Anguilla anguilla</name>
    <name type="common">European freshwater eel</name>
    <name type="synonym">Muraena anguilla</name>
    <dbReference type="NCBI Taxonomy" id="7936"/>
    <lineage>
        <taxon>Eukaryota</taxon>
        <taxon>Metazoa</taxon>
        <taxon>Chordata</taxon>
        <taxon>Craniata</taxon>
        <taxon>Vertebrata</taxon>
        <taxon>Euteleostomi</taxon>
        <taxon>Actinopterygii</taxon>
        <taxon>Neopterygii</taxon>
        <taxon>Teleostei</taxon>
        <taxon>Anguilliformes</taxon>
        <taxon>Anguillidae</taxon>
        <taxon>Anguilla</taxon>
    </lineage>
</organism>
<protein>
    <submittedName>
        <fullName evidence="1">Uncharacterized protein</fullName>
    </submittedName>
</protein>
<proteinExistence type="predicted"/>
<dbReference type="AlphaFoldDB" id="A0A0E9W9Y4"/>
<dbReference type="EMBL" id="GBXM01021405">
    <property type="protein sequence ID" value="JAH87172.1"/>
    <property type="molecule type" value="Transcribed_RNA"/>
</dbReference>
<accession>A0A0E9W9Y4</accession>
<sequence length="81" mass="9287">MAVWVRRSEGITLGDLFPQNHHREQDPPSFVSYLVPPSWILFLSKFWEGQWSLLFGSHQGQLLGVLWVPKDLQGQRSPLSG</sequence>
<evidence type="ECO:0000313" key="1">
    <source>
        <dbReference type="EMBL" id="JAH87172.1"/>
    </source>
</evidence>
<reference evidence="1" key="1">
    <citation type="submission" date="2014-11" db="EMBL/GenBank/DDBJ databases">
        <authorList>
            <person name="Amaro Gonzalez C."/>
        </authorList>
    </citation>
    <scope>NUCLEOTIDE SEQUENCE</scope>
</reference>
<name>A0A0E9W9Y4_ANGAN</name>
<reference evidence="1" key="2">
    <citation type="journal article" date="2015" name="Fish Shellfish Immunol.">
        <title>Early steps in the European eel (Anguilla anguilla)-Vibrio vulnificus interaction in the gills: Role of the RtxA13 toxin.</title>
        <authorList>
            <person name="Callol A."/>
            <person name="Pajuelo D."/>
            <person name="Ebbesson L."/>
            <person name="Teles M."/>
            <person name="MacKenzie S."/>
            <person name="Amaro C."/>
        </authorList>
    </citation>
    <scope>NUCLEOTIDE SEQUENCE</scope>
</reference>